<comment type="caution">
    <text evidence="8">The sequence shown here is derived from an EMBL/GenBank/DDBJ whole genome shotgun (WGS) entry which is preliminary data.</text>
</comment>
<dbReference type="InterPro" id="IPR000878">
    <property type="entry name" value="4pyrrol_Mease"/>
</dbReference>
<dbReference type="Gene3D" id="3.40.1010.10">
    <property type="entry name" value="Cobalt-precorrin-4 Transmethylase, Domain 1"/>
    <property type="match status" value="1"/>
</dbReference>
<proteinExistence type="predicted"/>
<dbReference type="GO" id="GO:0004851">
    <property type="term" value="F:uroporphyrin-III C-methyltransferase activity"/>
    <property type="evidence" value="ECO:0007669"/>
    <property type="project" value="UniProtKB-EC"/>
</dbReference>
<keyword evidence="3" id="KW-0808">Transferase</keyword>
<dbReference type="PIRSF" id="PIRSF036426">
    <property type="entry name" value="Sirohaem_synth"/>
    <property type="match status" value="1"/>
</dbReference>
<dbReference type="InterPro" id="IPR014777">
    <property type="entry name" value="4pyrrole_Mease_sub1"/>
</dbReference>
<dbReference type="GO" id="GO:0043115">
    <property type="term" value="F:precorrin-2 dehydrogenase activity"/>
    <property type="evidence" value="ECO:0007669"/>
    <property type="project" value="InterPro"/>
</dbReference>
<dbReference type="RefSeq" id="WP_188671429.1">
    <property type="nucleotide sequence ID" value="NZ_BMJH01000001.1"/>
</dbReference>
<dbReference type="SUPFAM" id="SSF51735">
    <property type="entry name" value="NAD(P)-binding Rossmann-fold domains"/>
    <property type="match status" value="1"/>
</dbReference>
<dbReference type="InterPro" id="IPR050161">
    <property type="entry name" value="Siro_Cobalamin_biosynth"/>
</dbReference>
<dbReference type="CDD" id="cd11642">
    <property type="entry name" value="SUMT"/>
    <property type="match status" value="1"/>
</dbReference>
<dbReference type="Gene3D" id="3.30.950.10">
    <property type="entry name" value="Methyltransferase, Cobalt-precorrin-4 Transmethylase, Domain 2"/>
    <property type="match status" value="1"/>
</dbReference>
<evidence type="ECO:0000256" key="6">
    <source>
        <dbReference type="PIRSR" id="PIRSR036426-1"/>
    </source>
</evidence>
<reference evidence="8" key="2">
    <citation type="submission" date="2020-09" db="EMBL/GenBank/DDBJ databases">
        <authorList>
            <person name="Sun Q."/>
            <person name="Zhou Y."/>
        </authorList>
    </citation>
    <scope>NUCLEOTIDE SEQUENCE</scope>
    <source>
        <strain evidence="8">CGMCC 1.15478</strain>
    </source>
</reference>
<dbReference type="Pfam" id="PF00590">
    <property type="entry name" value="TP_methylase"/>
    <property type="match status" value="1"/>
</dbReference>
<dbReference type="AlphaFoldDB" id="A0A916XCJ4"/>
<evidence type="ECO:0000256" key="3">
    <source>
        <dbReference type="ARBA" id="ARBA00022679"/>
    </source>
</evidence>
<sequence length="407" mass="42192">MTGDAAPYLVGLDLVGRRVVVVGGGSVAQRRLPLLVSSGAVVEVVTIEATAAVEAMATAGHITLTLRPYQTGDLADAWYAIASTDDPDVNAAIVAEAESHKIFCVRADNARQGTAVTPASASFDGLTFGVVAGGNHRRSAAIRNAIHDALQTGIIDDRQGSGTSYTGVALVGGGPGDPDLITVRGRRLLSHADVVVADRLAPPELLAELSPTVEVIDASKIPYGRSMAQEAINDVLIERARAGKFVVRLKGGDPYLFGRGFEELLACVEAEIPVTVVPGISSAFAVPAAANVPVTHRGVAHEVVVVSGHVPPGHPQSLTDWSALGRMKGTIVLLMGVERINQFADALMSAGRAPTTPVTVIQEGTTRSQKVLRADLNTVATQITQHGIRPPAIVVIGPVAGLAPDIC</sequence>
<dbReference type="SUPFAM" id="SSF53790">
    <property type="entry name" value="Tetrapyrrole methylase"/>
    <property type="match status" value="1"/>
</dbReference>
<reference evidence="8" key="1">
    <citation type="journal article" date="2014" name="Int. J. Syst. Evol. Microbiol.">
        <title>Complete genome sequence of Corynebacterium casei LMG S-19264T (=DSM 44701T), isolated from a smear-ripened cheese.</title>
        <authorList>
            <consortium name="US DOE Joint Genome Institute (JGI-PGF)"/>
            <person name="Walter F."/>
            <person name="Albersmeier A."/>
            <person name="Kalinowski J."/>
            <person name="Ruckert C."/>
        </authorList>
    </citation>
    <scope>NUCLEOTIDE SEQUENCE</scope>
    <source>
        <strain evidence="8">CGMCC 1.15478</strain>
    </source>
</reference>
<dbReference type="InterPro" id="IPR014776">
    <property type="entry name" value="4pyrrole_Mease_sub2"/>
</dbReference>
<feature type="active site" description="Proton acceptor" evidence="6">
    <location>
        <position position="198"/>
    </location>
</feature>
<dbReference type="NCBIfam" id="NF004790">
    <property type="entry name" value="PRK06136.1"/>
    <property type="match status" value="1"/>
</dbReference>
<dbReference type="NCBIfam" id="TIGR01469">
    <property type="entry name" value="cobA_cysG_Cterm"/>
    <property type="match status" value="1"/>
</dbReference>
<keyword evidence="2" id="KW-0489">Methyltransferase</keyword>
<dbReference type="PANTHER" id="PTHR45790:SF3">
    <property type="entry name" value="S-ADENOSYL-L-METHIONINE-DEPENDENT UROPORPHYRINOGEN III METHYLTRANSFERASE, CHLOROPLASTIC"/>
    <property type="match status" value="1"/>
</dbReference>
<evidence type="ECO:0000313" key="9">
    <source>
        <dbReference type="Proteomes" id="UP000641514"/>
    </source>
</evidence>
<dbReference type="EC" id="2.1.1.107" evidence="1"/>
<feature type="domain" description="Tetrapyrrole methylase" evidence="7">
    <location>
        <begin position="168"/>
        <end position="379"/>
    </location>
</feature>
<dbReference type="Pfam" id="PF13241">
    <property type="entry name" value="NAD_binding_7"/>
    <property type="match status" value="1"/>
</dbReference>
<protein>
    <recommendedName>
        <fullName evidence="1">uroporphyrinogen-III C-methyltransferase</fullName>
        <ecNumber evidence="1">2.1.1.107</ecNumber>
    </recommendedName>
</protein>
<name>A0A916XCJ4_9ACTN</name>
<dbReference type="Gene3D" id="3.40.50.720">
    <property type="entry name" value="NAD(P)-binding Rossmann-like Domain"/>
    <property type="match status" value="1"/>
</dbReference>
<dbReference type="GO" id="GO:0019354">
    <property type="term" value="P:siroheme biosynthetic process"/>
    <property type="evidence" value="ECO:0007669"/>
    <property type="project" value="InterPro"/>
</dbReference>
<accession>A0A916XCJ4</accession>
<gene>
    <name evidence="8" type="primary">cobA</name>
    <name evidence="8" type="ORF">GCM10011410_11370</name>
</gene>
<evidence type="ECO:0000259" key="7">
    <source>
        <dbReference type="Pfam" id="PF00590"/>
    </source>
</evidence>
<dbReference type="GO" id="GO:0009236">
    <property type="term" value="P:cobalamin biosynthetic process"/>
    <property type="evidence" value="ECO:0007669"/>
    <property type="project" value="InterPro"/>
</dbReference>
<dbReference type="InterPro" id="IPR035996">
    <property type="entry name" value="4pyrrol_Methylase_sf"/>
</dbReference>
<dbReference type="EMBL" id="BMJH01000001">
    <property type="protein sequence ID" value="GGC60591.1"/>
    <property type="molecule type" value="Genomic_DNA"/>
</dbReference>
<dbReference type="Proteomes" id="UP000641514">
    <property type="component" value="Unassembled WGS sequence"/>
</dbReference>
<evidence type="ECO:0000256" key="4">
    <source>
        <dbReference type="ARBA" id="ARBA00022691"/>
    </source>
</evidence>
<dbReference type="InterPro" id="IPR036291">
    <property type="entry name" value="NAD(P)-bd_dom_sf"/>
</dbReference>
<keyword evidence="4" id="KW-0949">S-adenosyl-L-methionine</keyword>
<dbReference type="InterPro" id="IPR006366">
    <property type="entry name" value="CobA/CysG_C"/>
</dbReference>
<organism evidence="8 9">
    <name type="scientific">Hoyosella rhizosphaerae</name>
    <dbReference type="NCBI Taxonomy" id="1755582"/>
    <lineage>
        <taxon>Bacteria</taxon>
        <taxon>Bacillati</taxon>
        <taxon>Actinomycetota</taxon>
        <taxon>Actinomycetes</taxon>
        <taxon>Mycobacteriales</taxon>
        <taxon>Hoyosellaceae</taxon>
        <taxon>Hoyosella</taxon>
    </lineage>
</organism>
<feature type="active site" description="Proton donor" evidence="6">
    <location>
        <position position="220"/>
    </location>
</feature>
<keyword evidence="9" id="KW-1185">Reference proteome</keyword>
<evidence type="ECO:0000256" key="5">
    <source>
        <dbReference type="ARBA" id="ARBA00023244"/>
    </source>
</evidence>
<evidence type="ECO:0000313" key="8">
    <source>
        <dbReference type="EMBL" id="GGC60591.1"/>
    </source>
</evidence>
<dbReference type="FunFam" id="3.30.950.10:FF:000001">
    <property type="entry name" value="Siroheme synthase"/>
    <property type="match status" value="1"/>
</dbReference>
<dbReference type="GO" id="GO:0051266">
    <property type="term" value="F:sirohydrochlorin ferrochelatase activity"/>
    <property type="evidence" value="ECO:0007669"/>
    <property type="project" value="InterPro"/>
</dbReference>
<evidence type="ECO:0000256" key="1">
    <source>
        <dbReference type="ARBA" id="ARBA00012162"/>
    </source>
</evidence>
<dbReference type="InterPro" id="IPR012409">
    <property type="entry name" value="Sirohaem_synth"/>
</dbReference>
<keyword evidence="5" id="KW-0627">Porphyrin biosynthesis</keyword>
<dbReference type="PANTHER" id="PTHR45790">
    <property type="entry name" value="SIROHEME SYNTHASE-RELATED"/>
    <property type="match status" value="1"/>
</dbReference>
<dbReference type="GO" id="GO:0051287">
    <property type="term" value="F:NAD binding"/>
    <property type="evidence" value="ECO:0007669"/>
    <property type="project" value="InterPro"/>
</dbReference>
<dbReference type="FunFam" id="3.40.1010.10:FF:000003">
    <property type="entry name" value="Putative Uroporphyrinogen-III C-methyltransferase"/>
    <property type="match status" value="1"/>
</dbReference>
<dbReference type="GO" id="GO:0032259">
    <property type="term" value="P:methylation"/>
    <property type="evidence" value="ECO:0007669"/>
    <property type="project" value="UniProtKB-KW"/>
</dbReference>
<evidence type="ECO:0000256" key="2">
    <source>
        <dbReference type="ARBA" id="ARBA00022603"/>
    </source>
</evidence>